<keyword evidence="3" id="KW-1185">Reference proteome</keyword>
<dbReference type="EMBL" id="BQKY01000003">
    <property type="protein sequence ID" value="GJN88328.1"/>
    <property type="molecule type" value="Genomic_DNA"/>
</dbReference>
<dbReference type="AlphaFoldDB" id="A0AAV5GI56"/>
<dbReference type="PANTHER" id="PTHR11786:SF0">
    <property type="entry name" value="ARYLAMINE N-ACETYLTRANSFERASE 4-RELATED"/>
    <property type="match status" value="1"/>
</dbReference>
<dbReference type="Proteomes" id="UP001342314">
    <property type="component" value="Unassembled WGS sequence"/>
</dbReference>
<gene>
    <name evidence="2" type="ORF">Rhopal_001293-T1</name>
</gene>
<dbReference type="InterPro" id="IPR001447">
    <property type="entry name" value="Arylamine_N-AcTrfase"/>
</dbReference>
<dbReference type="Pfam" id="PF00797">
    <property type="entry name" value="Acetyltransf_2"/>
    <property type="match status" value="1"/>
</dbReference>
<dbReference type="Gene3D" id="3.30.2140.20">
    <property type="match status" value="1"/>
</dbReference>
<sequence>MASPWTNDPYAQAKLTKEQVELYLERIALPKDLVDSPPSLDLLTTLMVSHLEHVAKDTSPLHVPEEQWDGPSTPIKLSSAFTNMPESTGAFDRVVRQRKGAFCFAINATFAALLRSFGFRVSELVGRAFKSLGNDPTVHEDGWRWGTLTHELLVADWEGAAGRWLVDGAWGPWSCSVPIKLESGAQTLGLNPYEAFEVRHEVLPLDAAAAQPIDSLAGWTLYRFIPPPDTPLSLPLTGSTTGHFSPQFHFHPLSIPTTDFQLYHHFSVSHELASFTAFFLVTKLIPGTGGARRSLMYADKPGEGRRAKVYTTGGTEGRGSLQGRDVEWVEMETGPMKEYLRQEFGFGFT</sequence>
<evidence type="ECO:0000256" key="1">
    <source>
        <dbReference type="ARBA" id="ARBA00006547"/>
    </source>
</evidence>
<reference evidence="2 3" key="1">
    <citation type="submission" date="2021-12" db="EMBL/GenBank/DDBJ databases">
        <title>High titer production of polyol ester of fatty acids by Rhodotorula paludigena BS15 towards product separation-free biomass refinery.</title>
        <authorList>
            <person name="Mano J."/>
            <person name="Ono H."/>
            <person name="Tanaka T."/>
            <person name="Naito K."/>
            <person name="Sushida H."/>
            <person name="Ike M."/>
            <person name="Tokuyasu K."/>
            <person name="Kitaoka M."/>
        </authorList>
    </citation>
    <scope>NUCLEOTIDE SEQUENCE [LARGE SCALE GENOMIC DNA]</scope>
    <source>
        <strain evidence="2 3">BS15</strain>
    </source>
</reference>
<comment type="caution">
    <text evidence="2">The sequence shown here is derived from an EMBL/GenBank/DDBJ whole genome shotgun (WGS) entry which is preliminary data.</text>
</comment>
<evidence type="ECO:0008006" key="4">
    <source>
        <dbReference type="Google" id="ProtNLM"/>
    </source>
</evidence>
<dbReference type="GO" id="GO:0016407">
    <property type="term" value="F:acetyltransferase activity"/>
    <property type="evidence" value="ECO:0007669"/>
    <property type="project" value="InterPro"/>
</dbReference>
<accession>A0AAV5GI56</accession>
<dbReference type="InterPro" id="IPR053710">
    <property type="entry name" value="Arylamine_NAT_domain_sf"/>
</dbReference>
<proteinExistence type="inferred from homology"/>
<dbReference type="SUPFAM" id="SSF54001">
    <property type="entry name" value="Cysteine proteinases"/>
    <property type="match status" value="1"/>
</dbReference>
<name>A0AAV5GI56_9BASI</name>
<evidence type="ECO:0000313" key="2">
    <source>
        <dbReference type="EMBL" id="GJN88328.1"/>
    </source>
</evidence>
<dbReference type="InterPro" id="IPR038765">
    <property type="entry name" value="Papain-like_cys_pep_sf"/>
</dbReference>
<comment type="similarity">
    <text evidence="1">Belongs to the arylamine N-acetyltransferase family.</text>
</comment>
<organism evidence="2 3">
    <name type="scientific">Rhodotorula paludigena</name>
    <dbReference type="NCBI Taxonomy" id="86838"/>
    <lineage>
        <taxon>Eukaryota</taxon>
        <taxon>Fungi</taxon>
        <taxon>Dikarya</taxon>
        <taxon>Basidiomycota</taxon>
        <taxon>Pucciniomycotina</taxon>
        <taxon>Microbotryomycetes</taxon>
        <taxon>Sporidiobolales</taxon>
        <taxon>Sporidiobolaceae</taxon>
        <taxon>Rhodotorula</taxon>
    </lineage>
</organism>
<dbReference type="PANTHER" id="PTHR11786">
    <property type="entry name" value="N-HYDROXYARYLAMINE O-ACETYLTRANSFERASE"/>
    <property type="match status" value="1"/>
</dbReference>
<evidence type="ECO:0000313" key="3">
    <source>
        <dbReference type="Proteomes" id="UP001342314"/>
    </source>
</evidence>
<protein>
    <recommendedName>
        <fullName evidence="4">Arylamine N-acetyltransferase</fullName>
    </recommendedName>
</protein>